<keyword evidence="3" id="KW-0472">Membrane</keyword>
<keyword evidence="7" id="KW-1185">Reference proteome</keyword>
<dbReference type="Gene3D" id="2.60.40.10">
    <property type="entry name" value="Immunoglobulins"/>
    <property type="match status" value="2"/>
</dbReference>
<dbReference type="PROSITE" id="PS50835">
    <property type="entry name" value="IG_LIKE"/>
    <property type="match status" value="2"/>
</dbReference>
<accession>A0ABD2QGK2</accession>
<sequence length="175" mass="19606">MKYWLDPPRIGLNFVPGPLSTQLDSDISLPCPITAEPKAKVTWFKLLNDGSRVPVKYNNRYTLQSDNSLQINSVSMEDVGTYICEAVNQYGRFEIENTFNLTGISPPTIASGDYKLTVLKGALERRITCVVNDAKPPAKVVWMKDGKTINLDSSKYSLSDTNLIIRDIKVDDLIY</sequence>
<dbReference type="InterPro" id="IPR013098">
    <property type="entry name" value="Ig_I-set"/>
</dbReference>
<dbReference type="Pfam" id="PF08205">
    <property type="entry name" value="C2-set_2"/>
    <property type="match status" value="1"/>
</dbReference>
<dbReference type="SMART" id="SM00409">
    <property type="entry name" value="IG"/>
    <property type="match status" value="1"/>
</dbReference>
<dbReference type="Pfam" id="PF07679">
    <property type="entry name" value="I-set"/>
    <property type="match status" value="1"/>
</dbReference>
<reference evidence="6 7" key="1">
    <citation type="submission" date="2024-11" db="EMBL/GenBank/DDBJ databases">
        <title>Adaptive evolution of stress response genes in parasites aligns with host niche diversity.</title>
        <authorList>
            <person name="Hahn C."/>
            <person name="Resl P."/>
        </authorList>
    </citation>
    <scope>NUCLEOTIDE SEQUENCE [LARGE SCALE GENOMIC DNA]</scope>
    <source>
        <strain evidence="6">EGGRZ-B1_66</strain>
        <tissue evidence="6">Body</tissue>
    </source>
</reference>
<dbReference type="InterPro" id="IPR003599">
    <property type="entry name" value="Ig_sub"/>
</dbReference>
<dbReference type="PANTHER" id="PTHR45080:SF8">
    <property type="entry name" value="IG-LIKE DOMAIN-CONTAINING PROTEIN"/>
    <property type="match status" value="1"/>
</dbReference>
<evidence type="ECO:0000256" key="2">
    <source>
        <dbReference type="ARBA" id="ARBA00022729"/>
    </source>
</evidence>
<evidence type="ECO:0000313" key="6">
    <source>
        <dbReference type="EMBL" id="KAL3318660.1"/>
    </source>
</evidence>
<evidence type="ECO:0000256" key="3">
    <source>
        <dbReference type="ARBA" id="ARBA00023136"/>
    </source>
</evidence>
<dbReference type="EMBL" id="JBJKFK010000217">
    <property type="protein sequence ID" value="KAL3318660.1"/>
    <property type="molecule type" value="Genomic_DNA"/>
</dbReference>
<evidence type="ECO:0000256" key="4">
    <source>
        <dbReference type="ARBA" id="ARBA00023157"/>
    </source>
</evidence>
<dbReference type="InterPro" id="IPR050958">
    <property type="entry name" value="Cell_Adh-Cytoskel_Orgn"/>
</dbReference>
<dbReference type="InterPro" id="IPR003598">
    <property type="entry name" value="Ig_sub2"/>
</dbReference>
<dbReference type="SMART" id="SM00408">
    <property type="entry name" value="IGc2"/>
    <property type="match status" value="1"/>
</dbReference>
<proteinExistence type="predicted"/>
<dbReference type="InterPro" id="IPR013162">
    <property type="entry name" value="CD80_C2-set"/>
</dbReference>
<evidence type="ECO:0000256" key="1">
    <source>
        <dbReference type="ARBA" id="ARBA00004167"/>
    </source>
</evidence>
<keyword evidence="2" id="KW-0732">Signal</keyword>
<organism evidence="6 7">
    <name type="scientific">Cichlidogyrus casuarinus</name>
    <dbReference type="NCBI Taxonomy" id="1844966"/>
    <lineage>
        <taxon>Eukaryota</taxon>
        <taxon>Metazoa</taxon>
        <taxon>Spiralia</taxon>
        <taxon>Lophotrochozoa</taxon>
        <taxon>Platyhelminthes</taxon>
        <taxon>Monogenea</taxon>
        <taxon>Monopisthocotylea</taxon>
        <taxon>Dactylogyridea</taxon>
        <taxon>Ancyrocephalidae</taxon>
        <taxon>Cichlidogyrus</taxon>
    </lineage>
</organism>
<dbReference type="Proteomes" id="UP001626550">
    <property type="component" value="Unassembled WGS sequence"/>
</dbReference>
<protein>
    <recommendedName>
        <fullName evidence="5">Ig-like domain-containing protein</fullName>
    </recommendedName>
</protein>
<comment type="subcellular location">
    <subcellularLocation>
        <location evidence="1">Membrane</location>
        <topology evidence="1">Single-pass membrane protein</topology>
    </subcellularLocation>
</comment>
<feature type="domain" description="Ig-like" evidence="5">
    <location>
        <begin position="107"/>
        <end position="175"/>
    </location>
</feature>
<dbReference type="PANTHER" id="PTHR45080">
    <property type="entry name" value="CONTACTIN 5"/>
    <property type="match status" value="1"/>
</dbReference>
<dbReference type="AlphaFoldDB" id="A0ABD2QGK2"/>
<dbReference type="GO" id="GO:0016020">
    <property type="term" value="C:membrane"/>
    <property type="evidence" value="ECO:0007669"/>
    <property type="project" value="UniProtKB-SubCell"/>
</dbReference>
<keyword evidence="4" id="KW-1015">Disulfide bond</keyword>
<dbReference type="InterPro" id="IPR007110">
    <property type="entry name" value="Ig-like_dom"/>
</dbReference>
<dbReference type="CDD" id="cd00096">
    <property type="entry name" value="Ig"/>
    <property type="match status" value="2"/>
</dbReference>
<comment type="caution">
    <text evidence="6">The sequence shown here is derived from an EMBL/GenBank/DDBJ whole genome shotgun (WGS) entry which is preliminary data.</text>
</comment>
<dbReference type="InterPro" id="IPR013783">
    <property type="entry name" value="Ig-like_fold"/>
</dbReference>
<evidence type="ECO:0000313" key="7">
    <source>
        <dbReference type="Proteomes" id="UP001626550"/>
    </source>
</evidence>
<evidence type="ECO:0000259" key="5">
    <source>
        <dbReference type="PROSITE" id="PS50835"/>
    </source>
</evidence>
<feature type="domain" description="Ig-like" evidence="5">
    <location>
        <begin position="8"/>
        <end position="102"/>
    </location>
</feature>
<dbReference type="InterPro" id="IPR036179">
    <property type="entry name" value="Ig-like_dom_sf"/>
</dbReference>
<name>A0ABD2QGK2_9PLAT</name>
<dbReference type="SUPFAM" id="SSF48726">
    <property type="entry name" value="Immunoglobulin"/>
    <property type="match status" value="2"/>
</dbReference>
<gene>
    <name evidence="6" type="ORF">Ciccas_002672</name>
</gene>